<dbReference type="GO" id="GO:0120241">
    <property type="term" value="F:2-iminobutanoate/2-iminopropanoate deaminase"/>
    <property type="evidence" value="ECO:0007669"/>
    <property type="project" value="UniProtKB-EC"/>
</dbReference>
<evidence type="ECO:0000256" key="1">
    <source>
        <dbReference type="ARBA" id="ARBA00010552"/>
    </source>
</evidence>
<accession>A0ABS4IT68</accession>
<evidence type="ECO:0000313" key="3">
    <source>
        <dbReference type="Proteomes" id="UP001519287"/>
    </source>
</evidence>
<dbReference type="SUPFAM" id="SSF55298">
    <property type="entry name" value="YjgF-like"/>
    <property type="match status" value="1"/>
</dbReference>
<dbReference type="PANTHER" id="PTHR11803">
    <property type="entry name" value="2-IMINOBUTANOATE/2-IMINOPROPANOATE DEAMINASE RIDA"/>
    <property type="match status" value="1"/>
</dbReference>
<protein>
    <submittedName>
        <fullName evidence="2">2-iminobutanoate/2-iminopropanoate deaminase</fullName>
        <ecNumber evidence="2">3.5.99.10</ecNumber>
    </submittedName>
</protein>
<proteinExistence type="inferred from homology"/>
<dbReference type="EMBL" id="JAGGLB010000004">
    <property type="protein sequence ID" value="MBP1990226.1"/>
    <property type="molecule type" value="Genomic_DNA"/>
</dbReference>
<dbReference type="Gene3D" id="3.30.1330.40">
    <property type="entry name" value="RutC-like"/>
    <property type="match status" value="1"/>
</dbReference>
<comment type="caution">
    <text evidence="2">The sequence shown here is derived from an EMBL/GenBank/DDBJ whole genome shotgun (WGS) entry which is preliminary data.</text>
</comment>
<reference evidence="2 3" key="1">
    <citation type="submission" date="2021-03" db="EMBL/GenBank/DDBJ databases">
        <title>Genomic Encyclopedia of Type Strains, Phase IV (KMG-IV): sequencing the most valuable type-strain genomes for metagenomic binning, comparative biology and taxonomic classification.</title>
        <authorList>
            <person name="Goeker M."/>
        </authorList>
    </citation>
    <scope>NUCLEOTIDE SEQUENCE [LARGE SCALE GENOMIC DNA]</scope>
    <source>
        <strain evidence="2 3">DSM 26048</strain>
    </source>
</reference>
<dbReference type="InterPro" id="IPR006175">
    <property type="entry name" value="YjgF/YER057c/UK114"/>
</dbReference>
<dbReference type="EC" id="3.5.99.10" evidence="2"/>
<dbReference type="RefSeq" id="WP_209971015.1">
    <property type="nucleotide sequence ID" value="NZ_JAGGLB010000004.1"/>
</dbReference>
<dbReference type="PANTHER" id="PTHR11803:SF58">
    <property type="entry name" value="PROTEIN HMF1-RELATED"/>
    <property type="match status" value="1"/>
</dbReference>
<dbReference type="CDD" id="cd00448">
    <property type="entry name" value="YjgF_YER057c_UK114_family"/>
    <property type="match status" value="1"/>
</dbReference>
<organism evidence="2 3">
    <name type="scientific">Paenibacillus eucommiae</name>
    <dbReference type="NCBI Taxonomy" id="1355755"/>
    <lineage>
        <taxon>Bacteria</taxon>
        <taxon>Bacillati</taxon>
        <taxon>Bacillota</taxon>
        <taxon>Bacilli</taxon>
        <taxon>Bacillales</taxon>
        <taxon>Paenibacillaceae</taxon>
        <taxon>Paenibacillus</taxon>
    </lineage>
</organism>
<evidence type="ECO:0000313" key="2">
    <source>
        <dbReference type="EMBL" id="MBP1990226.1"/>
    </source>
</evidence>
<sequence>MRNQQMNGSRVHPTFGNYSIAVLKGNMLFMSGFGPFDIHQQLVGDNIVDQTHQTMQNIRNFLEDNDFKMADLVRCTVFLSDIGHWKPFNEVYGQYFEGTFPARTVVGCQLNQFLVEIECTAVKE</sequence>
<comment type="similarity">
    <text evidence="1">Belongs to the RutC family.</text>
</comment>
<keyword evidence="2" id="KW-0378">Hydrolase</keyword>
<dbReference type="Proteomes" id="UP001519287">
    <property type="component" value="Unassembled WGS sequence"/>
</dbReference>
<dbReference type="Pfam" id="PF01042">
    <property type="entry name" value="Ribonuc_L-PSP"/>
    <property type="match status" value="1"/>
</dbReference>
<gene>
    <name evidence="2" type="ORF">J2Z66_001824</name>
</gene>
<keyword evidence="3" id="KW-1185">Reference proteome</keyword>
<name>A0ABS4IT68_9BACL</name>
<dbReference type="InterPro" id="IPR035959">
    <property type="entry name" value="RutC-like_sf"/>
</dbReference>